<evidence type="ECO:0000256" key="4">
    <source>
        <dbReference type="SAM" id="Phobius"/>
    </source>
</evidence>
<dbReference type="Pfam" id="PF13855">
    <property type="entry name" value="LRR_8"/>
    <property type="match status" value="1"/>
</dbReference>
<dbReference type="SMART" id="SM00369">
    <property type="entry name" value="LRR_TYP"/>
    <property type="match status" value="3"/>
</dbReference>
<evidence type="ECO:0000256" key="5">
    <source>
        <dbReference type="SAM" id="SignalP"/>
    </source>
</evidence>
<dbReference type="InterPro" id="IPR001611">
    <property type="entry name" value="Leu-rich_rpt"/>
</dbReference>
<reference evidence="6 7" key="1">
    <citation type="submission" date="2015-04" db="EMBL/GenBank/DDBJ databases">
        <authorList>
            <person name="Syromyatnikov M.Y."/>
            <person name="Popov V.N."/>
        </authorList>
    </citation>
    <scope>NUCLEOTIDE SEQUENCE [LARGE SCALE GENOMIC DNA]</scope>
</reference>
<evidence type="ECO:0000256" key="2">
    <source>
        <dbReference type="ARBA" id="ARBA00022737"/>
    </source>
</evidence>
<dbReference type="InterPro" id="IPR003591">
    <property type="entry name" value="Leu-rich_rpt_typical-subtyp"/>
</dbReference>
<dbReference type="AlphaFoldDB" id="A0A1J1IXP4"/>
<dbReference type="OrthoDB" id="7783855at2759"/>
<dbReference type="Gene3D" id="3.80.10.10">
    <property type="entry name" value="Ribonuclease Inhibitor"/>
    <property type="match status" value="1"/>
</dbReference>
<gene>
    <name evidence="6" type="primary">similar to toll3</name>
    <name evidence="6" type="ORF">CLUMA_CG018467</name>
</gene>
<feature type="compositionally biased region" description="Polar residues" evidence="3">
    <location>
        <begin position="257"/>
        <end position="276"/>
    </location>
</feature>
<dbReference type="STRING" id="568069.A0A1J1IXP4"/>
<dbReference type="Proteomes" id="UP000183832">
    <property type="component" value="Unassembled WGS sequence"/>
</dbReference>
<keyword evidence="1" id="KW-0433">Leucine-rich repeat</keyword>
<dbReference type="PANTHER" id="PTHR24366">
    <property type="entry name" value="IG(IMMUNOGLOBULIN) AND LRR(LEUCINE RICH REPEAT) DOMAINS"/>
    <property type="match status" value="1"/>
</dbReference>
<keyword evidence="7" id="KW-1185">Reference proteome</keyword>
<dbReference type="EMBL" id="CVRI01000064">
    <property type="protein sequence ID" value="CRL04927.1"/>
    <property type="molecule type" value="Genomic_DNA"/>
</dbReference>
<dbReference type="InterPro" id="IPR032675">
    <property type="entry name" value="LRR_dom_sf"/>
</dbReference>
<keyword evidence="4" id="KW-0472">Membrane</keyword>
<name>A0A1J1IXP4_9DIPT</name>
<feature type="chain" id="PRO_5013153689" evidence="5">
    <location>
        <begin position="18"/>
        <end position="330"/>
    </location>
</feature>
<keyword evidence="4" id="KW-0812">Transmembrane</keyword>
<feature type="transmembrane region" description="Helical" evidence="4">
    <location>
        <begin position="289"/>
        <end position="316"/>
    </location>
</feature>
<keyword evidence="4" id="KW-1133">Transmembrane helix</keyword>
<keyword evidence="2" id="KW-0677">Repeat</keyword>
<keyword evidence="5" id="KW-0732">Signal</keyword>
<evidence type="ECO:0000256" key="3">
    <source>
        <dbReference type="SAM" id="MobiDB-lite"/>
    </source>
</evidence>
<accession>A0A1J1IXP4</accession>
<organism evidence="6 7">
    <name type="scientific">Clunio marinus</name>
    <dbReference type="NCBI Taxonomy" id="568069"/>
    <lineage>
        <taxon>Eukaryota</taxon>
        <taxon>Metazoa</taxon>
        <taxon>Ecdysozoa</taxon>
        <taxon>Arthropoda</taxon>
        <taxon>Hexapoda</taxon>
        <taxon>Insecta</taxon>
        <taxon>Pterygota</taxon>
        <taxon>Neoptera</taxon>
        <taxon>Endopterygota</taxon>
        <taxon>Diptera</taxon>
        <taxon>Nematocera</taxon>
        <taxon>Chironomoidea</taxon>
        <taxon>Chironomidae</taxon>
        <taxon>Clunio</taxon>
    </lineage>
</organism>
<evidence type="ECO:0000313" key="7">
    <source>
        <dbReference type="Proteomes" id="UP000183832"/>
    </source>
</evidence>
<feature type="signal peptide" evidence="5">
    <location>
        <begin position="1"/>
        <end position="17"/>
    </location>
</feature>
<proteinExistence type="predicted"/>
<evidence type="ECO:0000313" key="6">
    <source>
        <dbReference type="EMBL" id="CRL04927.1"/>
    </source>
</evidence>
<dbReference type="SUPFAM" id="SSF52058">
    <property type="entry name" value="L domain-like"/>
    <property type="match status" value="1"/>
</dbReference>
<sequence length="330" mass="38026">MRFIIVILLTLAKLSHSETTYLYCGTIKCRYDQHIENVHSEINVADTGNSKSINEQNYLSTYAVVKPPRFSKTDFCISYISSYVMSQTDFDKMLDCTIIDLSGNRIEKIESQYFENLHLLQSLILDNNQLKMFPAHVFYNLVNLRRITVRYNLLEVLEGDLFLMNEILEHIDLSNNKIIKVSPNIIDNLPHLRFISFNGNICVDSNYPEISKDDLKAMLTSNCGEKNLFTFIVGLMKISSKLQGQFCNSSELKDNGTNHNSNHSQSENDYILTSPNDETKKNDNDLDTLMIGLFWLIIPIIFILFIILALISYAIYKKYFVYSLNASRRA</sequence>
<protein>
    <submittedName>
        <fullName evidence="6">CLUMA_CG018467, isoform A</fullName>
    </submittedName>
</protein>
<evidence type="ECO:0000256" key="1">
    <source>
        <dbReference type="ARBA" id="ARBA00022614"/>
    </source>
</evidence>
<feature type="region of interest" description="Disordered" evidence="3">
    <location>
        <begin position="253"/>
        <end position="277"/>
    </location>
</feature>
<dbReference type="Pfam" id="PF00560">
    <property type="entry name" value="LRR_1"/>
    <property type="match status" value="1"/>
</dbReference>